<accession>A0AAW0BW32</accession>
<dbReference type="AlphaFoldDB" id="A0AAW0BW32"/>
<feature type="compositionally biased region" description="Basic and acidic residues" evidence="1">
    <location>
        <begin position="288"/>
        <end position="306"/>
    </location>
</feature>
<feature type="region of interest" description="Disordered" evidence="1">
    <location>
        <begin position="130"/>
        <end position="209"/>
    </location>
</feature>
<protein>
    <submittedName>
        <fullName evidence="2">Uncharacterized protein</fullName>
    </submittedName>
</protein>
<evidence type="ECO:0000313" key="2">
    <source>
        <dbReference type="EMBL" id="KAK7030863.1"/>
    </source>
</evidence>
<name>A0AAW0BW32_9AGAR</name>
<feature type="compositionally biased region" description="Basic and acidic residues" evidence="1">
    <location>
        <begin position="130"/>
        <end position="140"/>
    </location>
</feature>
<gene>
    <name evidence="2" type="ORF">VNI00_013973</name>
</gene>
<keyword evidence="3" id="KW-1185">Reference proteome</keyword>
<evidence type="ECO:0000313" key="3">
    <source>
        <dbReference type="Proteomes" id="UP001383192"/>
    </source>
</evidence>
<reference evidence="2 3" key="1">
    <citation type="submission" date="2024-01" db="EMBL/GenBank/DDBJ databases">
        <title>A draft genome for a cacao thread blight-causing isolate of Paramarasmius palmivorus.</title>
        <authorList>
            <person name="Baruah I.K."/>
            <person name="Bukari Y."/>
            <person name="Amoako-Attah I."/>
            <person name="Meinhardt L.W."/>
            <person name="Bailey B.A."/>
            <person name="Cohen S.P."/>
        </authorList>
    </citation>
    <scope>NUCLEOTIDE SEQUENCE [LARGE SCALE GENOMIC DNA]</scope>
    <source>
        <strain evidence="2 3">GH-12</strain>
    </source>
</reference>
<feature type="compositionally biased region" description="Basic and acidic residues" evidence="1">
    <location>
        <begin position="189"/>
        <end position="200"/>
    </location>
</feature>
<evidence type="ECO:0000256" key="1">
    <source>
        <dbReference type="SAM" id="MobiDB-lite"/>
    </source>
</evidence>
<proteinExistence type="predicted"/>
<organism evidence="2 3">
    <name type="scientific">Paramarasmius palmivorus</name>
    <dbReference type="NCBI Taxonomy" id="297713"/>
    <lineage>
        <taxon>Eukaryota</taxon>
        <taxon>Fungi</taxon>
        <taxon>Dikarya</taxon>
        <taxon>Basidiomycota</taxon>
        <taxon>Agaricomycotina</taxon>
        <taxon>Agaricomycetes</taxon>
        <taxon>Agaricomycetidae</taxon>
        <taxon>Agaricales</taxon>
        <taxon>Marasmiineae</taxon>
        <taxon>Marasmiaceae</taxon>
        <taxon>Paramarasmius</taxon>
    </lineage>
</organism>
<comment type="caution">
    <text evidence="2">The sequence shown here is derived from an EMBL/GenBank/DDBJ whole genome shotgun (WGS) entry which is preliminary data.</text>
</comment>
<dbReference type="Proteomes" id="UP001383192">
    <property type="component" value="Unassembled WGS sequence"/>
</dbReference>
<feature type="region of interest" description="Disordered" evidence="1">
    <location>
        <begin position="274"/>
        <end position="307"/>
    </location>
</feature>
<sequence length="715" mass="81166">MHGKMSYMRSRSYSPIQICSQESVETPAYSNQHWLSSFRQGLDGIDELDEEKDLEQEQGHEELPPISSSPTMDISEDLSDPFTFSSSPSDYSNYIETGEAYVPFKHKYEGYQDANQLFLEDIQERLTKVAKEREKSEANARVHTPISDVTRYTKKRPLATSSTQLARSRHPSFPEKRAKLSSLSQESFGDIHTENPRKETSGQNALSRKTSTPLTIDAICGVEPRGFATTTATARRALSIRSVDEEKENNLPVDWVPTVPCSPEAASVRPLELIPWKPPQDTTPLQKTETRSDADQDTDANKKANAETRPAVPIIAPPAGHTYTTPLSVPALARIRLTRLIEREAEVRKVDDLLHVVDLGLDWESFGIPEKIGENIVNWMLQVLPRSPYRSTNSTNSVPSPTAVPRTRSFSFFWEDSLSEYSPPELLKTSQERGFDNLIDQLKCSPETRWMGLWYLMRFLWCLTVKREDREDQEMDQEPVDLSDRLGVDEEDVDDALWDIAVGCLALSVKMQRDFLPPLYPVYSVVFEELPPACRGHGGVSYGELEFAQKRILRELDYSLGSSPQAVLDELWICVPALRDVISRVEWASVQVETWKILLEAARYPHVLAWPVSALAGVACVLGVEETLVKRWEGELPWWEVLELERLRVARNSRNEGLCATSNATALEQATETRMKRIRRAKADCEELVKDVKVVLNISDFRRCRKWLKGLRKAL</sequence>
<dbReference type="EMBL" id="JAYKXP010000074">
    <property type="protein sequence ID" value="KAK7030863.1"/>
    <property type="molecule type" value="Genomic_DNA"/>
</dbReference>
<feature type="region of interest" description="Disordered" evidence="1">
    <location>
        <begin position="53"/>
        <end position="74"/>
    </location>
</feature>